<dbReference type="RefSeq" id="WP_176808343.1">
    <property type="nucleotide sequence ID" value="NZ_CP055302.1"/>
</dbReference>
<dbReference type="AlphaFoldDB" id="A0A7H8UW04"/>
<evidence type="ECO:0000313" key="3">
    <source>
        <dbReference type="Proteomes" id="UP000509660"/>
    </source>
</evidence>
<gene>
    <name evidence="1" type="ORF">HV559_06680</name>
    <name evidence="2" type="ORF">HV560_06975</name>
</gene>
<dbReference type="Proteomes" id="UP000509784">
    <property type="component" value="Chromosome"/>
</dbReference>
<protein>
    <submittedName>
        <fullName evidence="2">Uncharacterized protein</fullName>
    </submittedName>
</protein>
<dbReference type="Proteomes" id="UP000509660">
    <property type="component" value="Chromosome"/>
</dbReference>
<proteinExistence type="predicted"/>
<accession>A0A7H8UPI4</accession>
<organism evidence="2 4">
    <name type="scientific">Mannheimia pernigra</name>
    <dbReference type="NCBI Taxonomy" id="111844"/>
    <lineage>
        <taxon>Bacteria</taxon>
        <taxon>Pseudomonadati</taxon>
        <taxon>Pseudomonadota</taxon>
        <taxon>Gammaproteobacteria</taxon>
        <taxon>Pasteurellales</taxon>
        <taxon>Pasteurellaceae</taxon>
        <taxon>Mannheimia</taxon>
    </lineage>
</organism>
<accession>A0A7H8UW04</accession>
<keyword evidence="3" id="KW-1185">Reference proteome</keyword>
<reference evidence="3 4" key="1">
    <citation type="submission" date="2020-06" db="EMBL/GenBank/DDBJ databases">
        <title>Mannheimia pernigra sp. nov. isolated from bovine respiratory tract.</title>
        <authorList>
            <person name="Kuhnert P."/>
            <person name="Akarsu-Egger H."/>
        </authorList>
    </citation>
    <scope>NUCLEOTIDE SEQUENCE [LARGE SCALE GENOMIC DNA]</scope>
    <source>
        <strain evidence="2 4">17CN0883</strain>
        <strain evidence="1 3">BNO311</strain>
    </source>
</reference>
<evidence type="ECO:0000313" key="1">
    <source>
        <dbReference type="EMBL" id="QLB40576.1"/>
    </source>
</evidence>
<evidence type="ECO:0000313" key="4">
    <source>
        <dbReference type="Proteomes" id="UP000509784"/>
    </source>
</evidence>
<name>A0A7H8UW04_9PAST</name>
<evidence type="ECO:0000313" key="2">
    <source>
        <dbReference type="EMBL" id="QLB42574.1"/>
    </source>
</evidence>
<dbReference type="EMBL" id="CP055305">
    <property type="protein sequence ID" value="QLB42574.1"/>
    <property type="molecule type" value="Genomic_DNA"/>
</dbReference>
<dbReference type="EMBL" id="CP055306">
    <property type="protein sequence ID" value="QLB40576.1"/>
    <property type="molecule type" value="Genomic_DNA"/>
</dbReference>
<sequence length="73" mass="8442">MCTLMQKDVLIEMVATAQADLSKRLALPLNEDQITLSRLRGEIYRSEPAHINFEQMVAKIQNISQKYQHLPQM</sequence>
<dbReference type="KEGG" id="mpeg:HV560_06975"/>